<dbReference type="EMBL" id="BAAAVS010000023">
    <property type="protein sequence ID" value="GAA3035952.1"/>
    <property type="molecule type" value="Genomic_DNA"/>
</dbReference>
<dbReference type="InterPro" id="IPR025859">
    <property type="entry name" value="AurF/CmlI"/>
</dbReference>
<evidence type="ECO:0000313" key="1">
    <source>
        <dbReference type="EMBL" id="GAA3035952.1"/>
    </source>
</evidence>
<sequence>MTVLNNEPGVTNDSAATTGARHREYDAGGRQAIANRLLKGSSARSYDPVVELDWDAPLADGKYFLPPKVLSLYGTDLWRSMPIAQRIELSRQEMANVLSVGIWFENLLNRALLIRLMSADPAATTSHYELTEMGDECRHMTMFGKVIERTGARPYMMRPWERAVMHLLPVAMRGTLLWVVTLVGEELFDALQREMRDDPDLQPIVARLMQIHVTEEARHIGFARDGVMRRTAIRSRWETLVAANLHGLGGPIFRRLFTNPQMYKRAGLADPRAVARIARQNPSFREVRVRAFAPLSAFLRQAGLMGPVGGYLWRRAGFLP</sequence>
<evidence type="ECO:0000313" key="2">
    <source>
        <dbReference type="Proteomes" id="UP001501035"/>
    </source>
</evidence>
<dbReference type="RefSeq" id="WP_290713202.1">
    <property type="nucleotide sequence ID" value="NZ_BAAAVS010000023.1"/>
</dbReference>
<keyword evidence="2" id="KW-1185">Reference proteome</keyword>
<dbReference type="InterPro" id="IPR012348">
    <property type="entry name" value="RNR-like"/>
</dbReference>
<dbReference type="Gene3D" id="1.10.620.20">
    <property type="entry name" value="Ribonucleotide Reductase, subunit A"/>
    <property type="match status" value="1"/>
</dbReference>
<evidence type="ECO:0008006" key="3">
    <source>
        <dbReference type="Google" id="ProtNLM"/>
    </source>
</evidence>
<dbReference type="InterPro" id="IPR009078">
    <property type="entry name" value="Ferritin-like_SF"/>
</dbReference>
<dbReference type="SUPFAM" id="SSF47240">
    <property type="entry name" value="Ferritin-like"/>
    <property type="match status" value="1"/>
</dbReference>
<accession>A0ABP6LDR2</accession>
<comment type="caution">
    <text evidence="1">The sequence shown here is derived from an EMBL/GenBank/DDBJ whole genome shotgun (WGS) entry which is preliminary data.</text>
</comment>
<dbReference type="Pfam" id="PF11583">
    <property type="entry name" value="AurF"/>
    <property type="match status" value="1"/>
</dbReference>
<proteinExistence type="predicted"/>
<gene>
    <name evidence="1" type="ORF">GCM10010528_15830</name>
</gene>
<name>A0ABP6LDR2_9ACTN</name>
<dbReference type="Proteomes" id="UP001501035">
    <property type="component" value="Unassembled WGS sequence"/>
</dbReference>
<reference evidence="2" key="1">
    <citation type="journal article" date="2019" name="Int. J. Syst. Evol. Microbiol.">
        <title>The Global Catalogue of Microorganisms (GCM) 10K type strain sequencing project: providing services to taxonomists for standard genome sequencing and annotation.</title>
        <authorList>
            <consortium name="The Broad Institute Genomics Platform"/>
            <consortium name="The Broad Institute Genome Sequencing Center for Infectious Disease"/>
            <person name="Wu L."/>
            <person name="Ma J."/>
        </authorList>
    </citation>
    <scope>NUCLEOTIDE SEQUENCE [LARGE SCALE GENOMIC DNA]</scope>
    <source>
        <strain evidence="2">JCM 14234</strain>
    </source>
</reference>
<organism evidence="1 2">
    <name type="scientific">Gordonia defluvii</name>
    <dbReference type="NCBI Taxonomy" id="283718"/>
    <lineage>
        <taxon>Bacteria</taxon>
        <taxon>Bacillati</taxon>
        <taxon>Actinomycetota</taxon>
        <taxon>Actinomycetes</taxon>
        <taxon>Mycobacteriales</taxon>
        <taxon>Gordoniaceae</taxon>
        <taxon>Gordonia</taxon>
    </lineage>
</organism>
<protein>
    <recommendedName>
        <fullName evidence="3">Diiron oxygenase</fullName>
    </recommendedName>
</protein>